<feature type="chain" id="PRO_5019017818" evidence="2">
    <location>
        <begin position="21"/>
        <end position="1126"/>
    </location>
</feature>
<dbReference type="EMBL" id="QXED01000014">
    <property type="protein sequence ID" value="RIV17941.1"/>
    <property type="molecule type" value="Genomic_DNA"/>
</dbReference>
<evidence type="ECO:0000259" key="4">
    <source>
        <dbReference type="Pfam" id="PF13860"/>
    </source>
</evidence>
<proteinExistence type="predicted"/>
<dbReference type="AlphaFoldDB" id="A0A418LXN2"/>
<evidence type="ECO:0000256" key="1">
    <source>
        <dbReference type="SAM" id="MobiDB-lite"/>
    </source>
</evidence>
<dbReference type="GO" id="GO:0008234">
    <property type="term" value="F:cysteine-type peptidase activity"/>
    <property type="evidence" value="ECO:0007669"/>
    <property type="project" value="InterPro"/>
</dbReference>
<gene>
    <name evidence="5" type="ORF">DYU11_29970</name>
</gene>
<dbReference type="GO" id="GO:0006508">
    <property type="term" value="P:proteolysis"/>
    <property type="evidence" value="ECO:0007669"/>
    <property type="project" value="InterPro"/>
</dbReference>
<evidence type="ECO:0000313" key="6">
    <source>
        <dbReference type="Proteomes" id="UP000283523"/>
    </source>
</evidence>
<evidence type="ECO:0000256" key="2">
    <source>
        <dbReference type="SAM" id="SignalP"/>
    </source>
</evidence>
<dbReference type="CDD" id="cd02258">
    <property type="entry name" value="Peptidase_C25_N"/>
    <property type="match status" value="1"/>
</dbReference>
<dbReference type="Pfam" id="PF01364">
    <property type="entry name" value="Peptidase_C25"/>
    <property type="match status" value="1"/>
</dbReference>
<dbReference type="OrthoDB" id="9757650at2"/>
<accession>A0A418LXN2</accession>
<feature type="signal peptide" evidence="2">
    <location>
        <begin position="1"/>
        <end position="20"/>
    </location>
</feature>
<dbReference type="InterPro" id="IPR013783">
    <property type="entry name" value="Ig-like_fold"/>
</dbReference>
<dbReference type="InterPro" id="IPR001769">
    <property type="entry name" value="Gingipain"/>
</dbReference>
<organism evidence="5 6">
    <name type="scientific">Fibrisoma montanum</name>
    <dbReference type="NCBI Taxonomy" id="2305895"/>
    <lineage>
        <taxon>Bacteria</taxon>
        <taxon>Pseudomonadati</taxon>
        <taxon>Bacteroidota</taxon>
        <taxon>Cytophagia</taxon>
        <taxon>Cytophagales</taxon>
        <taxon>Spirosomataceae</taxon>
        <taxon>Fibrisoma</taxon>
    </lineage>
</organism>
<feature type="domain" description="FlgD/Vpr Ig-like" evidence="4">
    <location>
        <begin position="1040"/>
        <end position="1105"/>
    </location>
</feature>
<dbReference type="SUPFAM" id="SSF52129">
    <property type="entry name" value="Caspase-like"/>
    <property type="match status" value="1"/>
</dbReference>
<evidence type="ECO:0000313" key="5">
    <source>
        <dbReference type="EMBL" id="RIV17941.1"/>
    </source>
</evidence>
<name>A0A418LXN2_9BACT</name>
<protein>
    <submittedName>
        <fullName evidence="5">T9SS C-terminal target domain-containing protein</fullName>
    </submittedName>
</protein>
<comment type="caution">
    <text evidence="5">The sequence shown here is derived from an EMBL/GenBank/DDBJ whole genome shotgun (WGS) entry which is preliminary data.</text>
</comment>
<dbReference type="InterPro" id="IPR026444">
    <property type="entry name" value="Secre_tail"/>
</dbReference>
<dbReference type="Pfam" id="PF13860">
    <property type="entry name" value="FlgD_ig"/>
    <property type="match status" value="1"/>
</dbReference>
<dbReference type="Proteomes" id="UP000283523">
    <property type="component" value="Unassembled WGS sequence"/>
</dbReference>
<keyword evidence="2" id="KW-0732">Signal</keyword>
<sequence>MHRTYTILFLLTALLSRLTAQPVPPGNTPDATRWINYQQTYYKLSVARTGLYRISPAELQKAGVPVNTVDPSTVQLFHRGVEQAILVVGETDHRFDPTDYLEFYGQANDGSMDSLLYQPGTQPHPYYSLYSDTTAYFLTWRFDGQPGKRMAAYADTTYAGLLPEPYHWAEERRVFTQTYPAGNIYPMGADYGNGAILTGYDVGEGWTGPVVKTGGRYDQVFTMTNLVTTIGVSPRVSFLVVGRNAQPHQVAYAAGASTTGARTLGDQSFENYNTTRFGADLQPTDLSPAGSVTLSAVPTGEGDELSVSYLILRYPQRMDLGGVPEKYLQLRPNAGSRSYLELANVSAATRLFDITDPNAVERIDGQLRTNRWQGVVRSSQVPRSLLATAQPLAVPAIKPVTFRRIDPTKHNFLIVTHPALRQPAGHEPDPVQTYARYRASAAGGRYDTLTVNVDALFDQFSYGERTPLAIRRFADYMLSSDNARPMFLFLIGQSRDPQSVRKNTNAALLDMIPSAGWPGSDLALVAGLNGEPAHVPAMAVGRLNAGRSQHVIDYLAKVLEHERTAEPALWRKDVLHLSGGTNAYELRSFRSFVDDFKAVVENQYVGARVTTVVKQTDNPTEAADITGLVNRGVGMISMFGHSGLDVADLDIGFASNDRLGYRNKGRYPFVLANGCAAGNFYFGRPTFGTDWVLTPDRGAILFMAHTYNGFPFALKSYTDQLYGLLADSSYVARPIGQLQREAIRRYLADDASIYALTTAEQVTLQGDPAVSVFPLTKPDPAIAPRSLTLTGPRGDALTIRSDSMTVRVVIVNYGRVTNQPLTLRIRRFSAAGQLLREQRVTRPTPFYADTVEVKLPNDRATGEQVVEVRLDPDDRIAEGSETNNTAEVSTAGPLTNLPFPVDQTPPLIEVAFDGRRIGDGDIVSPRPVIDVLLLDENPRLIRADTTDLALYLQRPCASEPCPYERLSLQRGTVRWTPAGPDNAFRFSYQPGLPLPDGRYAFEATGYDLSGNRAAPYRIHFVVRTNPELATVSVYPNPVVQTTRFAFLLTGTVPPADVSVQISDLNGRIVRTVRYPARIGLNEWVWDGTSDAGSGLPAGVYVYRLAGQDLPKAAAGALTEGRLLLSR</sequence>
<feature type="domain" description="Gingipain" evidence="3">
    <location>
        <begin position="412"/>
        <end position="771"/>
    </location>
</feature>
<dbReference type="Gene3D" id="2.60.40.4070">
    <property type="match status" value="1"/>
</dbReference>
<dbReference type="Gene3D" id="3.40.50.1460">
    <property type="match status" value="1"/>
</dbReference>
<dbReference type="RefSeq" id="WP_119671441.1">
    <property type="nucleotide sequence ID" value="NZ_QXED01000014.1"/>
</dbReference>
<dbReference type="InterPro" id="IPR025965">
    <property type="entry name" value="FlgD/Vpr_Ig-like"/>
</dbReference>
<dbReference type="NCBIfam" id="TIGR04183">
    <property type="entry name" value="Por_Secre_tail"/>
    <property type="match status" value="1"/>
</dbReference>
<dbReference type="InterPro" id="IPR029030">
    <property type="entry name" value="Caspase-like_dom_sf"/>
</dbReference>
<evidence type="ECO:0000259" key="3">
    <source>
        <dbReference type="Pfam" id="PF01364"/>
    </source>
</evidence>
<feature type="region of interest" description="Disordered" evidence="1">
    <location>
        <begin position="876"/>
        <end position="899"/>
    </location>
</feature>
<keyword evidence="6" id="KW-1185">Reference proteome</keyword>
<reference evidence="5 6" key="1">
    <citation type="submission" date="2018-08" db="EMBL/GenBank/DDBJ databases">
        <title>Fibrisoma montanum sp. nov., isolated from Danxia mountain soil.</title>
        <authorList>
            <person name="Huang Y."/>
        </authorList>
    </citation>
    <scope>NUCLEOTIDE SEQUENCE [LARGE SCALE GENOMIC DNA]</scope>
    <source>
        <strain evidence="5 6">HYT19</strain>
    </source>
</reference>
<dbReference type="Gene3D" id="2.60.40.10">
    <property type="entry name" value="Immunoglobulins"/>
    <property type="match status" value="1"/>
</dbReference>